<dbReference type="SUPFAM" id="SSF64593">
    <property type="entry name" value="Intermediate filament protein, coiled coil region"/>
    <property type="match status" value="1"/>
</dbReference>
<comment type="similarity">
    <text evidence="5">Belongs to the intermediate filament family.</text>
</comment>
<keyword evidence="2 5" id="KW-0403">Intermediate filament</keyword>
<dbReference type="InterPro" id="IPR036415">
    <property type="entry name" value="Lamin_tail_dom_sf"/>
</dbReference>
<dbReference type="SUPFAM" id="SSF74853">
    <property type="entry name" value="Lamin A/C globular tail domain"/>
    <property type="match status" value="1"/>
</dbReference>
<evidence type="ECO:0000313" key="12">
    <source>
        <dbReference type="Proteomes" id="UP001208570"/>
    </source>
</evidence>
<feature type="chain" id="PRO_5042028277" description="Lamin" evidence="8">
    <location>
        <begin position="17"/>
        <end position="522"/>
    </location>
</feature>
<dbReference type="SMART" id="SM01391">
    <property type="entry name" value="Filament"/>
    <property type="match status" value="1"/>
</dbReference>
<feature type="coiled-coil region" evidence="6">
    <location>
        <begin position="161"/>
        <end position="260"/>
    </location>
</feature>
<dbReference type="PROSITE" id="PS51841">
    <property type="entry name" value="LTD"/>
    <property type="match status" value="1"/>
</dbReference>
<name>A0AAD9MZG9_9ANNE</name>
<dbReference type="InterPro" id="IPR001322">
    <property type="entry name" value="Lamin_tail_dom"/>
</dbReference>
<evidence type="ECO:0000259" key="9">
    <source>
        <dbReference type="PROSITE" id="PS51841"/>
    </source>
</evidence>
<feature type="domain" description="LTD" evidence="9">
    <location>
        <begin position="363"/>
        <end position="487"/>
    </location>
</feature>
<evidence type="ECO:0000313" key="11">
    <source>
        <dbReference type="EMBL" id="KAK2151165.1"/>
    </source>
</evidence>
<keyword evidence="12" id="KW-1185">Reference proteome</keyword>
<dbReference type="Gene3D" id="1.20.5.170">
    <property type="match status" value="1"/>
</dbReference>
<feature type="region of interest" description="Disordered" evidence="7">
    <location>
        <begin position="496"/>
        <end position="522"/>
    </location>
</feature>
<protein>
    <recommendedName>
        <fullName evidence="13">Lamin</fullName>
    </recommendedName>
</protein>
<feature type="signal peptide" evidence="8">
    <location>
        <begin position="1"/>
        <end position="16"/>
    </location>
</feature>
<dbReference type="InterPro" id="IPR018039">
    <property type="entry name" value="IF_conserved"/>
</dbReference>
<sequence>MFWLLVSNHTLLFVTEIQDPATCMSQKMPGYDLPKVEIRYERQSRELALLQKRVLTAESQVNDFQARLSDAVGQRKHWEDEYNKLKKDYDAMLKQLGSCKKQLEDEMVKRVDLENKIQSLKEELSFKSQIHEQELNETISRTRVEIEETDGRLQQVYDSRLADALKEMRVQNEEMIRLTRDETQDMFERKLEELRKLAEKNDSLAARSQDEISTFRRRISDLTSELSKLRSQTAAQEARITELEEQLKQEESEHKIDVDRRDAEIRRLRHSLEDQLSEYRDLLDIKIQLDIEIMAYRKLLEGEETRLNLSQTSESGTPAPGSSRRTPSRATPVSRKRKRLLVESGESSSTSGLSQITEKSMRGGYTSSSTAKGNIEVYEVDPDGKYVKLYNSDSKDQSIGAWSLKMTAGDEEIVYKFYRNNHIKAGQYVTVWSADQSVTHSPPSDLLMKGQTWIKNDVMKVVLVNNHGEEMASRELHRSELRSSYVHSGTYSAMEREFGEEGRESEGRDSDGGRRSWFWWNK</sequence>
<dbReference type="Gene3D" id="2.60.40.1260">
    <property type="entry name" value="Lamin Tail domain"/>
    <property type="match status" value="1"/>
</dbReference>
<evidence type="ECO:0000256" key="5">
    <source>
        <dbReference type="RuleBase" id="RU000685"/>
    </source>
</evidence>
<dbReference type="PROSITE" id="PS51842">
    <property type="entry name" value="IF_ROD_2"/>
    <property type="match status" value="1"/>
</dbReference>
<organism evidence="11 12">
    <name type="scientific">Paralvinella palmiformis</name>
    <dbReference type="NCBI Taxonomy" id="53620"/>
    <lineage>
        <taxon>Eukaryota</taxon>
        <taxon>Metazoa</taxon>
        <taxon>Spiralia</taxon>
        <taxon>Lophotrochozoa</taxon>
        <taxon>Annelida</taxon>
        <taxon>Polychaeta</taxon>
        <taxon>Sedentaria</taxon>
        <taxon>Canalipalpata</taxon>
        <taxon>Terebellida</taxon>
        <taxon>Terebelliformia</taxon>
        <taxon>Alvinellidae</taxon>
        <taxon>Paralvinella</taxon>
    </lineage>
</organism>
<evidence type="ECO:0000256" key="4">
    <source>
        <dbReference type="ARBA" id="ARBA00023242"/>
    </source>
</evidence>
<dbReference type="GO" id="GO:0005652">
    <property type="term" value="C:nuclear lamina"/>
    <property type="evidence" value="ECO:0007669"/>
    <property type="project" value="TreeGrafter"/>
</dbReference>
<dbReference type="GO" id="GO:0031507">
    <property type="term" value="P:heterochromatin formation"/>
    <property type="evidence" value="ECO:0007669"/>
    <property type="project" value="TreeGrafter"/>
</dbReference>
<comment type="subcellular location">
    <subcellularLocation>
        <location evidence="1">Nucleus</location>
    </subcellularLocation>
</comment>
<dbReference type="Pfam" id="PF00932">
    <property type="entry name" value="LTD"/>
    <property type="match status" value="1"/>
</dbReference>
<dbReference type="Proteomes" id="UP001208570">
    <property type="component" value="Unassembled WGS sequence"/>
</dbReference>
<evidence type="ECO:0000256" key="2">
    <source>
        <dbReference type="ARBA" id="ARBA00022754"/>
    </source>
</evidence>
<reference evidence="11" key="1">
    <citation type="journal article" date="2023" name="Mol. Biol. Evol.">
        <title>Third-Generation Sequencing Reveals the Adaptive Role of the Epigenome in Three Deep-Sea Polychaetes.</title>
        <authorList>
            <person name="Perez M."/>
            <person name="Aroh O."/>
            <person name="Sun Y."/>
            <person name="Lan Y."/>
            <person name="Juniper S.K."/>
            <person name="Young C.R."/>
            <person name="Angers B."/>
            <person name="Qian P.Y."/>
        </authorList>
    </citation>
    <scope>NUCLEOTIDE SEQUENCE</scope>
    <source>
        <strain evidence="11">P08H-3</strain>
    </source>
</reference>
<evidence type="ECO:0000256" key="6">
    <source>
        <dbReference type="SAM" id="Coils"/>
    </source>
</evidence>
<keyword evidence="4" id="KW-0539">Nucleus</keyword>
<evidence type="ECO:0000259" key="10">
    <source>
        <dbReference type="PROSITE" id="PS51842"/>
    </source>
</evidence>
<accession>A0AAD9MZG9</accession>
<evidence type="ECO:0008006" key="13">
    <source>
        <dbReference type="Google" id="ProtNLM"/>
    </source>
</evidence>
<dbReference type="GO" id="GO:0090435">
    <property type="term" value="P:protein localization to nuclear envelope"/>
    <property type="evidence" value="ECO:0007669"/>
    <property type="project" value="TreeGrafter"/>
</dbReference>
<keyword evidence="8" id="KW-0732">Signal</keyword>
<feature type="coiled-coil region" evidence="6">
    <location>
        <begin position="33"/>
        <end position="130"/>
    </location>
</feature>
<feature type="compositionally biased region" description="Basic and acidic residues" evidence="7">
    <location>
        <begin position="496"/>
        <end position="514"/>
    </location>
</feature>
<keyword evidence="3 6" id="KW-0175">Coiled coil</keyword>
<evidence type="ECO:0000256" key="7">
    <source>
        <dbReference type="SAM" id="MobiDB-lite"/>
    </source>
</evidence>
<dbReference type="PANTHER" id="PTHR45721">
    <property type="entry name" value="LAMIN DM0-RELATED"/>
    <property type="match status" value="1"/>
</dbReference>
<gene>
    <name evidence="11" type="ORF">LSH36_374g07032</name>
</gene>
<feature type="domain" description="IF rod" evidence="10">
    <location>
        <begin position="1"/>
        <end position="307"/>
    </location>
</feature>
<dbReference type="Gene3D" id="1.20.5.500">
    <property type="entry name" value="Single helix bin"/>
    <property type="match status" value="1"/>
</dbReference>
<dbReference type="PANTHER" id="PTHR45721:SF11">
    <property type="entry name" value="LAMIN DM0-RELATED"/>
    <property type="match status" value="1"/>
</dbReference>
<evidence type="ECO:0000256" key="8">
    <source>
        <dbReference type="SAM" id="SignalP"/>
    </source>
</evidence>
<dbReference type="GO" id="GO:0007097">
    <property type="term" value="P:nuclear migration"/>
    <property type="evidence" value="ECO:0007669"/>
    <property type="project" value="TreeGrafter"/>
</dbReference>
<feature type="compositionally biased region" description="Low complexity" evidence="7">
    <location>
        <begin position="342"/>
        <end position="354"/>
    </location>
</feature>
<dbReference type="InterPro" id="IPR039008">
    <property type="entry name" value="IF_rod_dom"/>
</dbReference>
<dbReference type="PROSITE" id="PS00226">
    <property type="entry name" value="IF_ROD_1"/>
    <property type="match status" value="1"/>
</dbReference>
<dbReference type="Pfam" id="PF00038">
    <property type="entry name" value="Filament"/>
    <property type="match status" value="1"/>
</dbReference>
<dbReference type="AlphaFoldDB" id="A0AAD9MZG9"/>
<proteinExistence type="inferred from homology"/>
<dbReference type="SUPFAM" id="SSF90257">
    <property type="entry name" value="Myosin rod fragments"/>
    <property type="match status" value="1"/>
</dbReference>
<comment type="caution">
    <text evidence="11">The sequence shown here is derived from an EMBL/GenBank/DDBJ whole genome shotgun (WGS) entry which is preliminary data.</text>
</comment>
<evidence type="ECO:0000256" key="1">
    <source>
        <dbReference type="ARBA" id="ARBA00004123"/>
    </source>
</evidence>
<dbReference type="GO" id="GO:0005882">
    <property type="term" value="C:intermediate filament"/>
    <property type="evidence" value="ECO:0007669"/>
    <property type="project" value="UniProtKB-KW"/>
</dbReference>
<dbReference type="GO" id="GO:0005200">
    <property type="term" value="F:structural constituent of cytoskeleton"/>
    <property type="evidence" value="ECO:0007669"/>
    <property type="project" value="TreeGrafter"/>
</dbReference>
<dbReference type="GO" id="GO:0051664">
    <property type="term" value="P:nuclear pore localization"/>
    <property type="evidence" value="ECO:0007669"/>
    <property type="project" value="TreeGrafter"/>
</dbReference>
<dbReference type="EMBL" id="JAODUP010000374">
    <property type="protein sequence ID" value="KAK2151165.1"/>
    <property type="molecule type" value="Genomic_DNA"/>
</dbReference>
<evidence type="ECO:0000256" key="3">
    <source>
        <dbReference type="ARBA" id="ARBA00023054"/>
    </source>
</evidence>
<dbReference type="GO" id="GO:0006998">
    <property type="term" value="P:nuclear envelope organization"/>
    <property type="evidence" value="ECO:0007669"/>
    <property type="project" value="TreeGrafter"/>
</dbReference>
<feature type="region of interest" description="Disordered" evidence="7">
    <location>
        <begin position="308"/>
        <end position="368"/>
    </location>
</feature>
<dbReference type="Gene3D" id="1.20.5.1160">
    <property type="entry name" value="Vasodilator-stimulated phosphoprotein"/>
    <property type="match status" value="1"/>
</dbReference>